<name>X1UMQ7_9ZZZZ</name>
<evidence type="ECO:0000313" key="1">
    <source>
        <dbReference type="EMBL" id="GAJ04872.1"/>
    </source>
</evidence>
<protein>
    <submittedName>
        <fullName evidence="1">Uncharacterized protein</fullName>
    </submittedName>
</protein>
<dbReference type="AlphaFoldDB" id="X1UMQ7"/>
<accession>X1UMQ7</accession>
<gene>
    <name evidence="1" type="ORF">S12H4_48532</name>
</gene>
<comment type="caution">
    <text evidence="1">The sequence shown here is derived from an EMBL/GenBank/DDBJ whole genome shotgun (WGS) entry which is preliminary data.</text>
</comment>
<organism evidence="1">
    <name type="scientific">marine sediment metagenome</name>
    <dbReference type="NCBI Taxonomy" id="412755"/>
    <lineage>
        <taxon>unclassified sequences</taxon>
        <taxon>metagenomes</taxon>
        <taxon>ecological metagenomes</taxon>
    </lineage>
</organism>
<sequence length="75" mass="8903">MSRRKRRIEKIVFGQAQKSEDVKRISNILNRGTKKNRKNPYLRVEGGFSLIERFPKYKDNKKRIQNLISILKSQG</sequence>
<proteinExistence type="predicted"/>
<dbReference type="EMBL" id="BARW01030342">
    <property type="protein sequence ID" value="GAJ04872.1"/>
    <property type="molecule type" value="Genomic_DNA"/>
</dbReference>
<reference evidence="1" key="1">
    <citation type="journal article" date="2014" name="Front. Microbiol.">
        <title>High frequency of phylogenetically diverse reductive dehalogenase-homologous genes in deep subseafloor sedimentary metagenomes.</title>
        <authorList>
            <person name="Kawai M."/>
            <person name="Futagami T."/>
            <person name="Toyoda A."/>
            <person name="Takaki Y."/>
            <person name="Nishi S."/>
            <person name="Hori S."/>
            <person name="Arai W."/>
            <person name="Tsubouchi T."/>
            <person name="Morono Y."/>
            <person name="Uchiyama I."/>
            <person name="Ito T."/>
            <person name="Fujiyama A."/>
            <person name="Inagaki F."/>
            <person name="Takami H."/>
        </authorList>
    </citation>
    <scope>NUCLEOTIDE SEQUENCE</scope>
    <source>
        <strain evidence="1">Expedition CK06-06</strain>
    </source>
</reference>